<dbReference type="EMBL" id="OU963902">
    <property type="protein sequence ID" value="CAH0407569.1"/>
    <property type="molecule type" value="Genomic_DNA"/>
</dbReference>
<feature type="compositionally biased region" description="Polar residues" evidence="1">
    <location>
        <begin position="251"/>
        <end position="261"/>
    </location>
</feature>
<feature type="region of interest" description="Disordered" evidence="1">
    <location>
        <begin position="221"/>
        <end position="261"/>
    </location>
</feature>
<feature type="compositionally biased region" description="Polar residues" evidence="1">
    <location>
        <begin position="129"/>
        <end position="145"/>
    </location>
</feature>
<feature type="region of interest" description="Disordered" evidence="1">
    <location>
        <begin position="1"/>
        <end position="145"/>
    </location>
</feature>
<organism evidence="2 3">
    <name type="scientific">Chilo suppressalis</name>
    <name type="common">Asiatic rice borer moth</name>
    <dbReference type="NCBI Taxonomy" id="168631"/>
    <lineage>
        <taxon>Eukaryota</taxon>
        <taxon>Metazoa</taxon>
        <taxon>Ecdysozoa</taxon>
        <taxon>Arthropoda</taxon>
        <taxon>Hexapoda</taxon>
        <taxon>Insecta</taxon>
        <taxon>Pterygota</taxon>
        <taxon>Neoptera</taxon>
        <taxon>Endopterygota</taxon>
        <taxon>Lepidoptera</taxon>
        <taxon>Glossata</taxon>
        <taxon>Ditrysia</taxon>
        <taxon>Pyraloidea</taxon>
        <taxon>Crambidae</taxon>
        <taxon>Crambinae</taxon>
        <taxon>Chilo</taxon>
    </lineage>
</organism>
<evidence type="ECO:0008006" key="4">
    <source>
        <dbReference type="Google" id="ProtNLM"/>
    </source>
</evidence>
<name>A0ABN8BC57_CHISP</name>
<evidence type="ECO:0000313" key="3">
    <source>
        <dbReference type="Proteomes" id="UP001153292"/>
    </source>
</evidence>
<feature type="compositionally biased region" description="Low complexity" evidence="1">
    <location>
        <begin position="23"/>
        <end position="34"/>
    </location>
</feature>
<dbReference type="Proteomes" id="UP001153292">
    <property type="component" value="Chromosome 9"/>
</dbReference>
<feature type="compositionally biased region" description="Basic and acidic residues" evidence="1">
    <location>
        <begin position="7"/>
        <end position="21"/>
    </location>
</feature>
<evidence type="ECO:0000313" key="2">
    <source>
        <dbReference type="EMBL" id="CAH0407569.1"/>
    </source>
</evidence>
<protein>
    <recommendedName>
        <fullName evidence="4">LITAF domain-containing protein</fullName>
    </recommendedName>
</protein>
<gene>
    <name evidence="2" type="ORF">CHILSU_LOCUS10969</name>
</gene>
<feature type="compositionally biased region" description="Low complexity" evidence="1">
    <location>
        <begin position="42"/>
        <end position="51"/>
    </location>
</feature>
<feature type="compositionally biased region" description="Acidic residues" evidence="1">
    <location>
        <begin position="225"/>
        <end position="246"/>
    </location>
</feature>
<keyword evidence="3" id="KW-1185">Reference proteome</keyword>
<evidence type="ECO:0000256" key="1">
    <source>
        <dbReference type="SAM" id="MobiDB-lite"/>
    </source>
</evidence>
<accession>A0ABN8BC57</accession>
<sequence length="261" mass="28622">MCDCAEEQERRLQAEREREAEETAAAQENAAAQERAVDQERAAQAASAGQRRQPRRRAADVLRSAANGPRRSVEAPRNSEDARRSSADAPRNSAPRSMVYKRAPKVTKQGATSVPSTGGPVAMRHSADTSRPSLTVRRPSTANQPSIPGWGSVVGATLLMALLGFLAKTGSDPKGWARPLHCCLCHIGESIASYCNVVRATSYEDDGWMEDDECELKEDEYGVILDDDDDEEEEEVEEEEEDEEECDARNNGPNKVSHLSH</sequence>
<feature type="compositionally biased region" description="Basic and acidic residues" evidence="1">
    <location>
        <begin position="71"/>
        <end position="86"/>
    </location>
</feature>
<proteinExistence type="predicted"/>
<reference evidence="2" key="1">
    <citation type="submission" date="2021-12" db="EMBL/GenBank/DDBJ databases">
        <authorList>
            <person name="King R."/>
        </authorList>
    </citation>
    <scope>NUCLEOTIDE SEQUENCE</scope>
</reference>